<evidence type="ECO:0000313" key="2">
    <source>
        <dbReference type="Proteomes" id="UP000386575"/>
    </source>
</evidence>
<accession>A0A6A1TNY4</accession>
<protein>
    <submittedName>
        <fullName evidence="1">DUF3768 domain-containing protein</fullName>
    </submittedName>
</protein>
<gene>
    <name evidence="1" type="ORF">F4V91_06760</name>
</gene>
<dbReference type="Pfam" id="PF12599">
    <property type="entry name" value="DUF3768"/>
    <property type="match status" value="1"/>
</dbReference>
<sequence>MRTVAFLKIGNRGLVTPLKRPLCRQAVPQKGDDRMPDQYLKLNDTFRKFFHPSLGDLELAGRVADLGASEIRAVVAQLVATEQFDSDEHDAGTIRHGGENIRWKIEHFVDRSRDCYADPSMRGFRVLTIFHAYDA</sequence>
<dbReference type="Proteomes" id="UP000386575">
    <property type="component" value="Unassembled WGS sequence"/>
</dbReference>
<evidence type="ECO:0000313" key="1">
    <source>
        <dbReference type="EMBL" id="KAB1086159.1"/>
    </source>
</evidence>
<proteinExistence type="predicted"/>
<reference evidence="1 2" key="1">
    <citation type="submission" date="2019-09" db="EMBL/GenBank/DDBJ databases">
        <title>Genome sequencing of Ng87 strain.</title>
        <authorList>
            <person name="Karasev E.S."/>
            <person name="Andronov E."/>
        </authorList>
    </citation>
    <scope>NUCLEOTIDE SEQUENCE [LARGE SCALE GENOMIC DNA]</scope>
    <source>
        <strain evidence="1 2">Ng87</strain>
    </source>
</reference>
<name>A0A6A1TNY4_NEOGA</name>
<dbReference type="InterPro" id="IPR022243">
    <property type="entry name" value="DUF3768"/>
</dbReference>
<comment type="caution">
    <text evidence="1">The sequence shown here is derived from an EMBL/GenBank/DDBJ whole genome shotgun (WGS) entry which is preliminary data.</text>
</comment>
<dbReference type="EMBL" id="VZUL01000002">
    <property type="protein sequence ID" value="KAB1086159.1"/>
    <property type="molecule type" value="Genomic_DNA"/>
</dbReference>
<organism evidence="1 2">
    <name type="scientific">Neorhizobium galegae</name>
    <name type="common">Rhizobium galegae</name>
    <dbReference type="NCBI Taxonomy" id="399"/>
    <lineage>
        <taxon>Bacteria</taxon>
        <taxon>Pseudomonadati</taxon>
        <taxon>Pseudomonadota</taxon>
        <taxon>Alphaproteobacteria</taxon>
        <taxon>Hyphomicrobiales</taxon>
        <taxon>Rhizobiaceae</taxon>
        <taxon>Rhizobium/Agrobacterium group</taxon>
        <taxon>Neorhizobium</taxon>
    </lineage>
</organism>
<dbReference type="AlphaFoldDB" id="A0A6A1TNY4"/>